<evidence type="ECO:0000313" key="10">
    <source>
        <dbReference type="Proteomes" id="UP001597511"/>
    </source>
</evidence>
<keyword evidence="9" id="KW-0675">Receptor</keyword>
<keyword evidence="10" id="KW-1185">Reference proteome</keyword>
<dbReference type="SUPFAM" id="SSF56935">
    <property type="entry name" value="Porins"/>
    <property type="match status" value="1"/>
</dbReference>
<organism evidence="9 10">
    <name type="scientific">Terrimonas rubra</name>
    <dbReference type="NCBI Taxonomy" id="1035890"/>
    <lineage>
        <taxon>Bacteria</taxon>
        <taxon>Pseudomonadati</taxon>
        <taxon>Bacteroidota</taxon>
        <taxon>Chitinophagia</taxon>
        <taxon>Chitinophagales</taxon>
        <taxon>Chitinophagaceae</taxon>
        <taxon>Terrimonas</taxon>
    </lineage>
</organism>
<evidence type="ECO:0000256" key="5">
    <source>
        <dbReference type="ARBA" id="ARBA00023136"/>
    </source>
</evidence>
<keyword evidence="3 7" id="KW-1134">Transmembrane beta strand</keyword>
<sequence>MKRSILIITGLFFYLPFITAQQSGGDSLLLEEVTVEAFRTHQTANKGTATVHILNRQTADGYNKLSLLSGMNTISGVRMEERSPGSYRLNIRGSSLRSPFGVRNVKVYWNNIPLTDPGGNTYFNQLAFNNFSKIEVVKGPPSSMYGAGTGGLVLLSSLYNWKPGADAEYITGSYNLQNALTSLRFGSDGARHEITFAHNQSDGYREQSKLRRDNFSWSSRYKVHEKYSISTGILYNDMYYQTPGALTQAEYNTNPKAARPAAGGFPGAVQAKAAIFQKNITLGITNTYIFNRFISGSTTLYGSYTDLRNAAVRNYERRQEPHAGVRSTIDIHLNNSFAQSIISAGAEWQRGYNNIRVSQNKNGNPDTLQTDDDVRQTAYTIFVQAHTILQKKWMLTAGLGLNKNSNDFTRVNNYPVKTITLTYPATLMPRFAVWRELNSKGAILLNISRGFSAPTTAELLPSTSILNTALQAEKGWNYELTTRYAFLLQKLQVSITGFYFDMQNALVQKRDISGADYFENAGAIQQKGIETQVNYLYTANNQFIKKVQTSIAYTFHDFTYGNYVNNNVNYKSHTLPSVPKHSIAATVIVQTLGGIYLHGSWYYADNIFLNDANTAIAPAYHLIGARSGYTLPLTTHQLNIYAGIDNILNEKYSLGNDINAAAGRYFNAAPGRNFYIGIAWSWDKKPAER</sequence>
<evidence type="ECO:0000256" key="7">
    <source>
        <dbReference type="PROSITE-ProRule" id="PRU01360"/>
    </source>
</evidence>
<dbReference type="Gene3D" id="2.40.170.20">
    <property type="entry name" value="TonB-dependent receptor, beta-barrel domain"/>
    <property type="match status" value="1"/>
</dbReference>
<dbReference type="PROSITE" id="PS52016">
    <property type="entry name" value="TONB_DEPENDENT_REC_3"/>
    <property type="match status" value="1"/>
</dbReference>
<name>A0ABW6ABA9_9BACT</name>
<evidence type="ECO:0000313" key="9">
    <source>
        <dbReference type="EMBL" id="MFD2921775.1"/>
    </source>
</evidence>
<dbReference type="InterPro" id="IPR039426">
    <property type="entry name" value="TonB-dep_rcpt-like"/>
</dbReference>
<comment type="similarity">
    <text evidence="7">Belongs to the TonB-dependent receptor family.</text>
</comment>
<reference evidence="10" key="1">
    <citation type="journal article" date="2019" name="Int. J. Syst. Evol. Microbiol.">
        <title>The Global Catalogue of Microorganisms (GCM) 10K type strain sequencing project: providing services to taxonomists for standard genome sequencing and annotation.</title>
        <authorList>
            <consortium name="The Broad Institute Genomics Platform"/>
            <consortium name="The Broad Institute Genome Sequencing Center for Infectious Disease"/>
            <person name="Wu L."/>
            <person name="Ma J."/>
        </authorList>
    </citation>
    <scope>NUCLEOTIDE SEQUENCE [LARGE SCALE GENOMIC DNA]</scope>
    <source>
        <strain evidence="10">KCTC 23299</strain>
    </source>
</reference>
<evidence type="ECO:0000256" key="4">
    <source>
        <dbReference type="ARBA" id="ARBA00022692"/>
    </source>
</evidence>
<proteinExistence type="inferred from homology"/>
<dbReference type="InterPro" id="IPR012910">
    <property type="entry name" value="Plug_dom"/>
</dbReference>
<evidence type="ECO:0000256" key="1">
    <source>
        <dbReference type="ARBA" id="ARBA00004571"/>
    </source>
</evidence>
<dbReference type="PANTHER" id="PTHR30069">
    <property type="entry name" value="TONB-DEPENDENT OUTER MEMBRANE RECEPTOR"/>
    <property type="match status" value="1"/>
</dbReference>
<dbReference type="Pfam" id="PF07715">
    <property type="entry name" value="Plug"/>
    <property type="match status" value="1"/>
</dbReference>
<evidence type="ECO:0000256" key="2">
    <source>
        <dbReference type="ARBA" id="ARBA00022448"/>
    </source>
</evidence>
<keyword evidence="5 7" id="KW-0472">Membrane</keyword>
<accession>A0ABW6ABA9</accession>
<dbReference type="EMBL" id="JBHUOZ010000003">
    <property type="protein sequence ID" value="MFD2921775.1"/>
    <property type="molecule type" value="Genomic_DNA"/>
</dbReference>
<gene>
    <name evidence="9" type="ORF">ACFS6H_18790</name>
</gene>
<dbReference type="InterPro" id="IPR037066">
    <property type="entry name" value="Plug_dom_sf"/>
</dbReference>
<dbReference type="Proteomes" id="UP001597511">
    <property type="component" value="Unassembled WGS sequence"/>
</dbReference>
<evidence type="ECO:0000256" key="3">
    <source>
        <dbReference type="ARBA" id="ARBA00022452"/>
    </source>
</evidence>
<feature type="domain" description="TonB-dependent receptor plug" evidence="8">
    <location>
        <begin position="47"/>
        <end position="151"/>
    </location>
</feature>
<dbReference type="RefSeq" id="WP_386102741.1">
    <property type="nucleotide sequence ID" value="NZ_JBHUOZ010000003.1"/>
</dbReference>
<dbReference type="InterPro" id="IPR036942">
    <property type="entry name" value="Beta-barrel_TonB_sf"/>
</dbReference>
<protein>
    <submittedName>
        <fullName evidence="9">TonB-dependent receptor</fullName>
    </submittedName>
</protein>
<keyword evidence="2 7" id="KW-0813">Transport</keyword>
<comment type="subcellular location">
    <subcellularLocation>
        <location evidence="1 7">Cell outer membrane</location>
        <topology evidence="1 7">Multi-pass membrane protein</topology>
    </subcellularLocation>
</comment>
<comment type="caution">
    <text evidence="9">The sequence shown here is derived from an EMBL/GenBank/DDBJ whole genome shotgun (WGS) entry which is preliminary data.</text>
</comment>
<dbReference type="Gene3D" id="2.170.130.10">
    <property type="entry name" value="TonB-dependent receptor, plug domain"/>
    <property type="match status" value="1"/>
</dbReference>
<keyword evidence="4 7" id="KW-0812">Transmembrane</keyword>
<evidence type="ECO:0000259" key="8">
    <source>
        <dbReference type="Pfam" id="PF07715"/>
    </source>
</evidence>
<dbReference type="PANTHER" id="PTHR30069:SF28">
    <property type="entry name" value="TONB-DEPENDENT RECEPTOR YNCD-RELATED"/>
    <property type="match status" value="1"/>
</dbReference>
<evidence type="ECO:0000256" key="6">
    <source>
        <dbReference type="ARBA" id="ARBA00023237"/>
    </source>
</evidence>
<keyword evidence="6 7" id="KW-0998">Cell outer membrane</keyword>